<dbReference type="InterPro" id="IPR027486">
    <property type="entry name" value="Ribosomal_uS10_dom"/>
</dbReference>
<proteinExistence type="inferred from homology"/>
<dbReference type="GeneID" id="27308256"/>
<feature type="region of interest" description="Disordered" evidence="7">
    <location>
        <begin position="276"/>
        <end position="300"/>
    </location>
</feature>
<dbReference type="InterPro" id="IPR001848">
    <property type="entry name" value="Ribosomal_uS10"/>
</dbReference>
<dbReference type="GO" id="GO:0003735">
    <property type="term" value="F:structural constituent of ribosome"/>
    <property type="evidence" value="ECO:0007669"/>
    <property type="project" value="InterPro"/>
</dbReference>
<evidence type="ECO:0000256" key="4">
    <source>
        <dbReference type="ARBA" id="ARBA00035261"/>
    </source>
</evidence>
<evidence type="ECO:0000259" key="8">
    <source>
        <dbReference type="SMART" id="SM01403"/>
    </source>
</evidence>
<dbReference type="Pfam" id="PF00338">
    <property type="entry name" value="Ribosomal_S10"/>
    <property type="match status" value="1"/>
</dbReference>
<keyword evidence="10" id="KW-1185">Reference proteome</keyword>
<evidence type="ECO:0000256" key="6">
    <source>
        <dbReference type="ARBA" id="ARBA00078476"/>
    </source>
</evidence>
<dbReference type="GO" id="GO:0005840">
    <property type="term" value="C:ribosome"/>
    <property type="evidence" value="ECO:0007669"/>
    <property type="project" value="UniProtKB-KW"/>
</dbReference>
<evidence type="ECO:0000256" key="3">
    <source>
        <dbReference type="ARBA" id="ARBA00023274"/>
    </source>
</evidence>
<dbReference type="OrthoDB" id="366214at2759"/>
<dbReference type="HOGENOM" id="CLU_051208_2_1_1"/>
<dbReference type="EMBL" id="KN847529">
    <property type="protein sequence ID" value="KIW09389.1"/>
    <property type="molecule type" value="Genomic_DNA"/>
</dbReference>
<dbReference type="FunCoup" id="A0A0D2BD69">
    <property type="interactions" value="240"/>
</dbReference>
<dbReference type="STRING" id="253628.A0A0D2BD69"/>
<evidence type="ECO:0000256" key="7">
    <source>
        <dbReference type="SAM" id="MobiDB-lite"/>
    </source>
</evidence>
<keyword evidence="2 9" id="KW-0689">Ribosomal protein</keyword>
<dbReference type="Proteomes" id="UP000053259">
    <property type="component" value="Unassembled WGS sequence"/>
</dbReference>
<name>A0A0D2BD69_9PEZI</name>
<gene>
    <name evidence="9" type="ORF">PV09_00283</name>
</gene>
<dbReference type="AlphaFoldDB" id="A0A0D2BD69"/>
<feature type="domain" description="Small ribosomal subunit protein uS10" evidence="8">
    <location>
        <begin position="132"/>
        <end position="229"/>
    </location>
</feature>
<keyword evidence="3" id="KW-0687">Ribonucleoprotein</keyword>
<dbReference type="InParanoid" id="A0A0D2BD69"/>
<accession>A0A0D2BD69</accession>
<protein>
    <recommendedName>
        <fullName evidence="4">Small ribosomal subunit protein uS10m</fullName>
    </recommendedName>
    <alternativeName>
        <fullName evidence="5">37S ribosomal protein S10, mitochondrial</fullName>
    </alternativeName>
    <alternativeName>
        <fullName evidence="6">Mitochondrial ribosomal small subunit protein 10</fullName>
    </alternativeName>
</protein>
<dbReference type="SMART" id="SM01403">
    <property type="entry name" value="Ribosomal_S10"/>
    <property type="match status" value="1"/>
</dbReference>
<evidence type="ECO:0000256" key="2">
    <source>
        <dbReference type="ARBA" id="ARBA00022980"/>
    </source>
</evidence>
<evidence type="ECO:0000313" key="9">
    <source>
        <dbReference type="EMBL" id="KIW09389.1"/>
    </source>
</evidence>
<dbReference type="GO" id="GO:1990904">
    <property type="term" value="C:ribonucleoprotein complex"/>
    <property type="evidence" value="ECO:0007669"/>
    <property type="project" value="UniProtKB-KW"/>
</dbReference>
<dbReference type="FunFam" id="3.30.70.600:FF:000003">
    <property type="entry name" value="30S ribosomal protein S10"/>
    <property type="match status" value="1"/>
</dbReference>
<dbReference type="GO" id="GO:0006412">
    <property type="term" value="P:translation"/>
    <property type="evidence" value="ECO:0007669"/>
    <property type="project" value="InterPro"/>
</dbReference>
<comment type="similarity">
    <text evidence="1">Belongs to the universal ribosomal protein uS10 family.</text>
</comment>
<sequence length="300" mass="33966">MSNPAYWRPPLSAAKRLKVNPSSIQRPSYVCHQRAGLADAGNLSNQTSAATDELVNKQQSAEVAPSQPADRSLKHASMSKSQASQPPGFEHLGKLDPRTREFVYNMNLPPNVRSVYLRPLRRAPTHGIAVCDLQMRSYSVRNLEFFADFAMRAAYYLGLPAKGPVPLPQITERWTVPRGPFVHKKSQENFERKTLRRLIQIQDGHPEVVQAWLAYLEKRAYYGIGMKANVYEWESFDVTKKLDEDAKTIAEQAEETFANFGVRQAALERLEETLGDEPLQELLSPSDDVRREPKEISRSS</sequence>
<dbReference type="InterPro" id="IPR036838">
    <property type="entry name" value="Ribosomal_uS10_dom_sf"/>
</dbReference>
<dbReference type="VEuPathDB" id="FungiDB:PV09_00283"/>
<dbReference type="PANTHER" id="PTHR11700">
    <property type="entry name" value="30S RIBOSOMAL PROTEIN S10 FAMILY MEMBER"/>
    <property type="match status" value="1"/>
</dbReference>
<feature type="compositionally biased region" description="Basic and acidic residues" evidence="7">
    <location>
        <begin position="287"/>
        <end position="300"/>
    </location>
</feature>
<reference evidence="9 10" key="1">
    <citation type="submission" date="2015-01" db="EMBL/GenBank/DDBJ databases">
        <title>The Genome Sequence of Ochroconis gallopava CBS43764.</title>
        <authorList>
            <consortium name="The Broad Institute Genomics Platform"/>
            <person name="Cuomo C."/>
            <person name="de Hoog S."/>
            <person name="Gorbushina A."/>
            <person name="Stielow B."/>
            <person name="Teixiera M."/>
            <person name="Abouelleil A."/>
            <person name="Chapman S.B."/>
            <person name="Priest M."/>
            <person name="Young S.K."/>
            <person name="Wortman J."/>
            <person name="Nusbaum C."/>
            <person name="Birren B."/>
        </authorList>
    </citation>
    <scope>NUCLEOTIDE SEQUENCE [LARGE SCALE GENOMIC DNA]</scope>
    <source>
        <strain evidence="9 10">CBS 43764</strain>
    </source>
</reference>
<evidence type="ECO:0000256" key="5">
    <source>
        <dbReference type="ARBA" id="ARBA00042916"/>
    </source>
</evidence>
<dbReference type="HAMAP" id="MF_00508">
    <property type="entry name" value="Ribosomal_uS10"/>
    <property type="match status" value="1"/>
</dbReference>
<dbReference type="Gene3D" id="3.30.70.600">
    <property type="entry name" value="Ribosomal protein S10 domain"/>
    <property type="match status" value="1"/>
</dbReference>
<dbReference type="RefSeq" id="XP_016219258.1">
    <property type="nucleotide sequence ID" value="XM_016353001.1"/>
</dbReference>
<dbReference type="SUPFAM" id="SSF54999">
    <property type="entry name" value="Ribosomal protein S10"/>
    <property type="match status" value="1"/>
</dbReference>
<organism evidence="9 10">
    <name type="scientific">Verruconis gallopava</name>
    <dbReference type="NCBI Taxonomy" id="253628"/>
    <lineage>
        <taxon>Eukaryota</taxon>
        <taxon>Fungi</taxon>
        <taxon>Dikarya</taxon>
        <taxon>Ascomycota</taxon>
        <taxon>Pezizomycotina</taxon>
        <taxon>Dothideomycetes</taxon>
        <taxon>Pleosporomycetidae</taxon>
        <taxon>Venturiales</taxon>
        <taxon>Sympoventuriaceae</taxon>
        <taxon>Verruconis</taxon>
    </lineage>
</organism>
<feature type="region of interest" description="Disordered" evidence="7">
    <location>
        <begin position="55"/>
        <end position="94"/>
    </location>
</feature>
<evidence type="ECO:0000313" key="10">
    <source>
        <dbReference type="Proteomes" id="UP000053259"/>
    </source>
</evidence>
<evidence type="ECO:0000256" key="1">
    <source>
        <dbReference type="ARBA" id="ARBA00007102"/>
    </source>
</evidence>